<keyword evidence="2" id="KW-0812">Transmembrane</keyword>
<reference evidence="4" key="1">
    <citation type="submission" date="2020-01" db="EMBL/GenBank/DDBJ databases">
        <title>Draft genome sequence of the Termite Coptotermes fromosanus.</title>
        <authorList>
            <person name="Itakura S."/>
            <person name="Yosikawa Y."/>
            <person name="Umezawa K."/>
        </authorList>
    </citation>
    <scope>NUCLEOTIDE SEQUENCE [LARGE SCALE GENOMIC DNA]</scope>
</reference>
<feature type="region of interest" description="Disordered" evidence="1">
    <location>
        <begin position="1"/>
        <end position="27"/>
    </location>
</feature>
<feature type="non-terminal residue" evidence="3">
    <location>
        <position position="1"/>
    </location>
</feature>
<keyword evidence="2" id="KW-0472">Membrane</keyword>
<evidence type="ECO:0000256" key="2">
    <source>
        <dbReference type="SAM" id="Phobius"/>
    </source>
</evidence>
<proteinExistence type="predicted"/>
<gene>
    <name evidence="3" type="ORF">Cfor_05344</name>
</gene>
<comment type="caution">
    <text evidence="3">The sequence shown here is derived from an EMBL/GenBank/DDBJ whole genome shotgun (WGS) entry which is preliminary data.</text>
</comment>
<feature type="transmembrane region" description="Helical" evidence="2">
    <location>
        <begin position="56"/>
        <end position="83"/>
    </location>
</feature>
<evidence type="ECO:0000256" key="1">
    <source>
        <dbReference type="SAM" id="MobiDB-lite"/>
    </source>
</evidence>
<sequence>VSCAVDGRSKTSSSTKENYYGGGGSYYENHKRASDETDLRSASVPTGKAAGGGLGAWGYMAIILTLIGVGVGIYYFTLFYPIVCKKERKYDVMELSSV</sequence>
<dbReference type="InParanoid" id="A0A6L2QCJ1"/>
<dbReference type="Proteomes" id="UP000502823">
    <property type="component" value="Unassembled WGS sequence"/>
</dbReference>
<dbReference type="AlphaFoldDB" id="A0A6L2QCJ1"/>
<organism evidence="3 4">
    <name type="scientific">Coptotermes formosanus</name>
    <name type="common">Formosan subterranean termite</name>
    <dbReference type="NCBI Taxonomy" id="36987"/>
    <lineage>
        <taxon>Eukaryota</taxon>
        <taxon>Metazoa</taxon>
        <taxon>Ecdysozoa</taxon>
        <taxon>Arthropoda</taxon>
        <taxon>Hexapoda</taxon>
        <taxon>Insecta</taxon>
        <taxon>Pterygota</taxon>
        <taxon>Neoptera</taxon>
        <taxon>Polyneoptera</taxon>
        <taxon>Dictyoptera</taxon>
        <taxon>Blattodea</taxon>
        <taxon>Blattoidea</taxon>
        <taxon>Termitoidae</taxon>
        <taxon>Rhinotermitidae</taxon>
        <taxon>Coptotermes</taxon>
    </lineage>
</organism>
<dbReference type="EMBL" id="BLKM01002677">
    <property type="protein sequence ID" value="GFG40845.1"/>
    <property type="molecule type" value="Genomic_DNA"/>
</dbReference>
<accession>A0A6L2QCJ1</accession>
<name>A0A6L2QCJ1_COPFO</name>
<evidence type="ECO:0000313" key="3">
    <source>
        <dbReference type="EMBL" id="GFG40845.1"/>
    </source>
</evidence>
<protein>
    <submittedName>
        <fullName evidence="3">Uncharacterized protein</fullName>
    </submittedName>
</protein>
<evidence type="ECO:0000313" key="4">
    <source>
        <dbReference type="Proteomes" id="UP000502823"/>
    </source>
</evidence>
<keyword evidence="2" id="KW-1133">Transmembrane helix</keyword>
<keyword evidence="4" id="KW-1185">Reference proteome</keyword>